<dbReference type="EMBL" id="JBHSZQ010000050">
    <property type="protein sequence ID" value="MFC7127555.1"/>
    <property type="molecule type" value="Genomic_DNA"/>
</dbReference>
<dbReference type="InterPro" id="IPR050980">
    <property type="entry name" value="2C_sensor_his_kinase"/>
</dbReference>
<dbReference type="PRINTS" id="PR00344">
    <property type="entry name" value="BCTRLSENSOR"/>
</dbReference>
<protein>
    <recommendedName>
        <fullName evidence="2">histidine kinase</fullName>
        <ecNumber evidence="2">2.7.13.3</ecNumber>
    </recommendedName>
</protein>
<evidence type="ECO:0000256" key="5">
    <source>
        <dbReference type="ARBA" id="ARBA00022777"/>
    </source>
</evidence>
<dbReference type="RefSeq" id="WP_267639030.1">
    <property type="nucleotide sequence ID" value="NZ_JAODIY010000048.1"/>
</dbReference>
<keyword evidence="5 8" id="KW-0418">Kinase</keyword>
<gene>
    <name evidence="8" type="ORF">ACFQJ7_16280</name>
</gene>
<dbReference type="SUPFAM" id="SSF55874">
    <property type="entry name" value="ATPase domain of HSP90 chaperone/DNA topoisomerase II/histidine kinase"/>
    <property type="match status" value="1"/>
</dbReference>
<evidence type="ECO:0000256" key="3">
    <source>
        <dbReference type="ARBA" id="ARBA00022679"/>
    </source>
</evidence>
<evidence type="ECO:0000256" key="1">
    <source>
        <dbReference type="ARBA" id="ARBA00000085"/>
    </source>
</evidence>
<reference evidence="8 9" key="1">
    <citation type="journal article" date="2014" name="Int. J. Syst. Evol. Microbiol.">
        <title>Complete genome sequence of Corynebacterium casei LMG S-19264T (=DSM 44701T), isolated from a smear-ripened cheese.</title>
        <authorList>
            <consortium name="US DOE Joint Genome Institute (JGI-PGF)"/>
            <person name="Walter F."/>
            <person name="Albersmeier A."/>
            <person name="Kalinowski J."/>
            <person name="Ruckert C."/>
        </authorList>
    </citation>
    <scope>NUCLEOTIDE SEQUENCE [LARGE SCALE GENOMIC DNA]</scope>
    <source>
        <strain evidence="8 9">CGMCC 4.7215</strain>
    </source>
</reference>
<evidence type="ECO:0000256" key="4">
    <source>
        <dbReference type="ARBA" id="ARBA00022741"/>
    </source>
</evidence>
<dbReference type="Proteomes" id="UP001596414">
    <property type="component" value="Unassembled WGS sequence"/>
</dbReference>
<comment type="catalytic activity">
    <reaction evidence="1">
        <text>ATP + protein L-histidine = ADP + protein N-phospho-L-histidine.</text>
        <dbReference type="EC" id="2.7.13.3"/>
    </reaction>
</comment>
<evidence type="ECO:0000256" key="6">
    <source>
        <dbReference type="ARBA" id="ARBA00022840"/>
    </source>
</evidence>
<accession>A0ABD5XEC8</accession>
<evidence type="ECO:0000256" key="2">
    <source>
        <dbReference type="ARBA" id="ARBA00012438"/>
    </source>
</evidence>
<dbReference type="PROSITE" id="PS50109">
    <property type="entry name" value="HIS_KIN"/>
    <property type="match status" value="1"/>
</dbReference>
<dbReference type="InterPro" id="IPR003594">
    <property type="entry name" value="HATPase_dom"/>
</dbReference>
<name>A0ABD5XEC8_9EURY</name>
<dbReference type="EC" id="2.7.13.3" evidence="2"/>
<dbReference type="PANTHER" id="PTHR44936">
    <property type="entry name" value="SENSOR PROTEIN CREC"/>
    <property type="match status" value="1"/>
</dbReference>
<dbReference type="GO" id="GO:0004673">
    <property type="term" value="F:protein histidine kinase activity"/>
    <property type="evidence" value="ECO:0007669"/>
    <property type="project" value="UniProtKB-EC"/>
</dbReference>
<evidence type="ECO:0000313" key="8">
    <source>
        <dbReference type="EMBL" id="MFC7127555.1"/>
    </source>
</evidence>
<dbReference type="InterPro" id="IPR004358">
    <property type="entry name" value="Sig_transdc_His_kin-like_C"/>
</dbReference>
<dbReference type="InterPro" id="IPR005467">
    <property type="entry name" value="His_kinase_dom"/>
</dbReference>
<dbReference type="SMART" id="SM00387">
    <property type="entry name" value="HATPase_c"/>
    <property type="match status" value="1"/>
</dbReference>
<comment type="caution">
    <text evidence="8">The sequence shown here is derived from an EMBL/GenBank/DDBJ whole genome shotgun (WGS) entry which is preliminary data.</text>
</comment>
<dbReference type="GO" id="GO:0005524">
    <property type="term" value="F:ATP binding"/>
    <property type="evidence" value="ECO:0007669"/>
    <property type="project" value="UniProtKB-KW"/>
</dbReference>
<sequence length="294" mass="33517">MTIETVVEQESKIALKHELFLEHQGTAFGVYPENERFSEDATAFIQVKDELFQSVNITYDPTASLEKLGLLSDDPTTEKLRDQYYEILNRVLRHNLRNKLNIILNASETVADNPEESVEQIRRQTTELLNTVEKARKIEQMAIDSPLELARFDVKEAIDEIVARFESHHDLTCHCDYSAEELKLDSDKRLFQNILEETFENALLYGDPDSPVVEITARPAAKEKYALNLRIEDNGSGIPESELEPLRKEEETQVLHGSGIGLWIIKWCVTRLDGNIEVDSDNSTVLMDIPDLTA</sequence>
<feature type="domain" description="Histidine kinase" evidence="7">
    <location>
        <begin position="91"/>
        <end position="281"/>
    </location>
</feature>
<dbReference type="Pfam" id="PF02518">
    <property type="entry name" value="HATPase_c"/>
    <property type="match status" value="1"/>
</dbReference>
<keyword evidence="4" id="KW-0547">Nucleotide-binding</keyword>
<dbReference type="AlphaFoldDB" id="A0ABD5XEC8"/>
<dbReference type="PANTHER" id="PTHR44936:SF10">
    <property type="entry name" value="SENSOR PROTEIN RSTB"/>
    <property type="match status" value="1"/>
</dbReference>
<proteinExistence type="predicted"/>
<keyword evidence="3" id="KW-0808">Transferase</keyword>
<dbReference type="CDD" id="cd00075">
    <property type="entry name" value="HATPase"/>
    <property type="match status" value="1"/>
</dbReference>
<dbReference type="Gene3D" id="3.30.565.10">
    <property type="entry name" value="Histidine kinase-like ATPase, C-terminal domain"/>
    <property type="match status" value="1"/>
</dbReference>
<keyword evidence="6" id="KW-0067">ATP-binding</keyword>
<evidence type="ECO:0000259" key="7">
    <source>
        <dbReference type="PROSITE" id="PS50109"/>
    </source>
</evidence>
<evidence type="ECO:0000313" key="9">
    <source>
        <dbReference type="Proteomes" id="UP001596414"/>
    </source>
</evidence>
<organism evidence="8 9">
    <name type="scientific">Halovenus rubra</name>
    <dbReference type="NCBI Taxonomy" id="869890"/>
    <lineage>
        <taxon>Archaea</taxon>
        <taxon>Methanobacteriati</taxon>
        <taxon>Methanobacteriota</taxon>
        <taxon>Stenosarchaea group</taxon>
        <taxon>Halobacteria</taxon>
        <taxon>Halobacteriales</taxon>
        <taxon>Haloarculaceae</taxon>
        <taxon>Halovenus</taxon>
    </lineage>
</organism>
<dbReference type="InterPro" id="IPR036890">
    <property type="entry name" value="HATPase_C_sf"/>
</dbReference>